<evidence type="ECO:0000313" key="1">
    <source>
        <dbReference type="EMBL" id="ETL85418.1"/>
    </source>
</evidence>
<dbReference type="Proteomes" id="UP000054423">
    <property type="component" value="Unassembled WGS sequence"/>
</dbReference>
<reference evidence="1" key="1">
    <citation type="submission" date="2013-11" db="EMBL/GenBank/DDBJ databases">
        <title>The Genome Sequence of Phytophthora parasitica CHvinca01.</title>
        <authorList>
            <consortium name="The Broad Institute Genomics Platform"/>
            <person name="Russ C."/>
            <person name="Tyler B."/>
            <person name="Panabieres F."/>
            <person name="Shan W."/>
            <person name="Tripathy S."/>
            <person name="Grunwald N."/>
            <person name="Machado M."/>
            <person name="Johnson C.S."/>
            <person name="Arredondo F."/>
            <person name="Hong C."/>
            <person name="Coffey M."/>
            <person name="Young S.K."/>
            <person name="Zeng Q."/>
            <person name="Gargeya S."/>
            <person name="Fitzgerald M."/>
            <person name="Abouelleil A."/>
            <person name="Alvarado L."/>
            <person name="Chapman S.B."/>
            <person name="Gainer-Dewar J."/>
            <person name="Goldberg J."/>
            <person name="Griggs A."/>
            <person name="Gujja S."/>
            <person name="Hansen M."/>
            <person name="Howarth C."/>
            <person name="Imamovic A."/>
            <person name="Ireland A."/>
            <person name="Larimer J."/>
            <person name="McCowan C."/>
            <person name="Murphy C."/>
            <person name="Pearson M."/>
            <person name="Poon T.W."/>
            <person name="Priest M."/>
            <person name="Roberts A."/>
            <person name="Saif S."/>
            <person name="Shea T."/>
            <person name="Sykes S."/>
            <person name="Wortman J."/>
            <person name="Nusbaum C."/>
            <person name="Birren B."/>
        </authorList>
    </citation>
    <scope>NUCLEOTIDE SEQUENCE [LARGE SCALE GENOMIC DNA]</scope>
    <source>
        <strain evidence="1">CHvinca01</strain>
    </source>
</reference>
<gene>
    <name evidence="1" type="ORF">L917_15030</name>
</gene>
<name>W2KJS0_PHYNI</name>
<proteinExistence type="predicted"/>
<protein>
    <submittedName>
        <fullName evidence="1">Uncharacterized protein</fullName>
    </submittedName>
</protein>
<dbReference type="EMBL" id="KI681604">
    <property type="protein sequence ID" value="ETL85418.1"/>
    <property type="molecule type" value="Genomic_DNA"/>
</dbReference>
<accession>W2KJS0</accession>
<organism evidence="1">
    <name type="scientific">Phytophthora nicotianae</name>
    <name type="common">Potato buckeye rot agent</name>
    <name type="synonym">Phytophthora parasitica</name>
    <dbReference type="NCBI Taxonomy" id="4792"/>
    <lineage>
        <taxon>Eukaryota</taxon>
        <taxon>Sar</taxon>
        <taxon>Stramenopiles</taxon>
        <taxon>Oomycota</taxon>
        <taxon>Peronosporomycetes</taxon>
        <taxon>Peronosporales</taxon>
        <taxon>Peronosporaceae</taxon>
        <taxon>Phytophthora</taxon>
    </lineage>
</organism>
<dbReference type="AlphaFoldDB" id="W2KJS0"/>
<sequence length="127" mass="13732">MLPSRRVWLLEDDICSSKDDLLLLDTLNSVEVATVDWDVAVSSVDVSDSSVYSDGDSSTFNVDVDVELGFYFKLDCVAATDVLVEADVFAIPDCLEISQAILDCEMKALLGGVSNNSNADADILQFV</sequence>